<evidence type="ECO:0000313" key="1">
    <source>
        <dbReference type="EMBL" id="MBC9245159.1"/>
    </source>
</evidence>
<dbReference type="Proteomes" id="UP000608594">
    <property type="component" value="Unassembled WGS sequence"/>
</dbReference>
<name>A0A926GD15_9RHOB</name>
<evidence type="ECO:0000313" key="2">
    <source>
        <dbReference type="Proteomes" id="UP000608594"/>
    </source>
</evidence>
<reference evidence="1" key="1">
    <citation type="submission" date="2020-08" db="EMBL/GenBank/DDBJ databases">
        <title>Paracoccus amoyensis sp. nov., isolated from the surface seawater at coast of Xiamen, Fujian.</title>
        <authorList>
            <person name="Lyu L."/>
        </authorList>
    </citation>
    <scope>NUCLEOTIDE SEQUENCE</scope>
    <source>
        <strain evidence="1">11-3</strain>
    </source>
</reference>
<proteinExistence type="predicted"/>
<dbReference type="RefSeq" id="WP_187791592.1">
    <property type="nucleotide sequence ID" value="NZ_JACOQL010000001.1"/>
</dbReference>
<comment type="caution">
    <text evidence="1">The sequence shown here is derived from an EMBL/GenBank/DDBJ whole genome shotgun (WGS) entry which is preliminary data.</text>
</comment>
<protein>
    <submittedName>
        <fullName evidence="1">Uncharacterized protein</fullName>
    </submittedName>
</protein>
<accession>A0A926GD15</accession>
<dbReference type="AlphaFoldDB" id="A0A926GD15"/>
<gene>
    <name evidence="1" type="ORF">H4P12_00160</name>
</gene>
<organism evidence="1 2">
    <name type="scientific">Paracoccus amoyensis</name>
    <dbReference type="NCBI Taxonomy" id="2760093"/>
    <lineage>
        <taxon>Bacteria</taxon>
        <taxon>Pseudomonadati</taxon>
        <taxon>Pseudomonadota</taxon>
        <taxon>Alphaproteobacteria</taxon>
        <taxon>Rhodobacterales</taxon>
        <taxon>Paracoccaceae</taxon>
        <taxon>Paracoccus</taxon>
    </lineage>
</organism>
<dbReference type="EMBL" id="JACOQL010000001">
    <property type="protein sequence ID" value="MBC9245159.1"/>
    <property type="molecule type" value="Genomic_DNA"/>
</dbReference>
<keyword evidence="2" id="KW-1185">Reference proteome</keyword>
<sequence>MIEIGKSYRLVMIERDDDGYHTGSIGVTVTGRDGNLLQVNGCEVINMASPLFHSLIDEEGQRAYFKRLDEKFKAGLSGNDEDFS</sequence>